<dbReference type="Pfam" id="PF01326">
    <property type="entry name" value="PPDK_N"/>
    <property type="match status" value="2"/>
</dbReference>
<evidence type="ECO:0000256" key="9">
    <source>
        <dbReference type="ARBA" id="ARBA00022777"/>
    </source>
</evidence>
<keyword evidence="19" id="KW-0670">Pyruvate</keyword>
<dbReference type="RefSeq" id="WP_184098065.1">
    <property type="nucleotide sequence ID" value="NZ_JACIJH010000006.1"/>
</dbReference>
<evidence type="ECO:0000259" key="18">
    <source>
        <dbReference type="Pfam" id="PF02896"/>
    </source>
</evidence>
<dbReference type="Gene3D" id="3.50.30.10">
    <property type="entry name" value="Phosphohistidine domain"/>
    <property type="match status" value="1"/>
</dbReference>
<dbReference type="GO" id="GO:0016301">
    <property type="term" value="F:kinase activity"/>
    <property type="evidence" value="ECO:0007669"/>
    <property type="project" value="UniProtKB-UniRule"/>
</dbReference>
<keyword evidence="20" id="KW-1185">Reference proteome</keyword>
<name>A0A7W9B5W8_9SPHN</name>
<dbReference type="SUPFAM" id="SSF56059">
    <property type="entry name" value="Glutathione synthetase ATP-binding domain-like"/>
    <property type="match status" value="1"/>
</dbReference>
<evidence type="ECO:0000256" key="10">
    <source>
        <dbReference type="ARBA" id="ARBA00022840"/>
    </source>
</evidence>
<dbReference type="NCBIfam" id="TIGR01828">
    <property type="entry name" value="pyru_phos_dikin"/>
    <property type="match status" value="1"/>
</dbReference>
<organism evidence="19 20">
    <name type="scientific">Sphingopyxis panaciterrulae</name>
    <dbReference type="NCBI Taxonomy" id="462372"/>
    <lineage>
        <taxon>Bacteria</taxon>
        <taxon>Pseudomonadati</taxon>
        <taxon>Pseudomonadota</taxon>
        <taxon>Alphaproteobacteria</taxon>
        <taxon>Sphingomonadales</taxon>
        <taxon>Sphingomonadaceae</taxon>
        <taxon>Sphingopyxis</taxon>
    </lineage>
</organism>
<feature type="binding site" evidence="15">
    <location>
        <position position="781"/>
    </location>
    <ligand>
        <name>Mg(2+)</name>
        <dbReference type="ChEBI" id="CHEBI:18420"/>
    </ligand>
</feature>
<comment type="cofactor">
    <cofactor evidence="1 12 15">
        <name>Mg(2+)</name>
        <dbReference type="ChEBI" id="CHEBI:18420"/>
    </cofactor>
</comment>
<dbReference type="NCBIfam" id="NF004531">
    <property type="entry name" value="PRK05878.1"/>
    <property type="match status" value="1"/>
</dbReference>
<dbReference type="AlphaFoldDB" id="A0A7W9B5W8"/>
<dbReference type="InterPro" id="IPR040442">
    <property type="entry name" value="Pyrv_kinase-like_dom_sf"/>
</dbReference>
<dbReference type="PIRSF" id="PIRSF000853">
    <property type="entry name" value="PPDK"/>
    <property type="match status" value="1"/>
</dbReference>
<dbReference type="Pfam" id="PF02896">
    <property type="entry name" value="PEP-utilizers_C"/>
    <property type="match status" value="1"/>
</dbReference>
<evidence type="ECO:0000256" key="13">
    <source>
        <dbReference type="PIRSR" id="PIRSR000853-1"/>
    </source>
</evidence>
<dbReference type="GO" id="GO:0046872">
    <property type="term" value="F:metal ion binding"/>
    <property type="evidence" value="ECO:0007669"/>
    <property type="project" value="UniProtKB-UniRule"/>
</dbReference>
<reference evidence="19 20" key="1">
    <citation type="submission" date="2020-08" db="EMBL/GenBank/DDBJ databases">
        <title>Genomic Encyclopedia of Type Strains, Phase IV (KMG-IV): sequencing the most valuable type-strain genomes for metagenomic binning, comparative biology and taxonomic classification.</title>
        <authorList>
            <person name="Goeker M."/>
        </authorList>
    </citation>
    <scope>NUCLEOTIDE SEQUENCE [LARGE SCALE GENOMIC DNA]</scope>
    <source>
        <strain evidence="19 20">DSM 27163</strain>
    </source>
</reference>
<keyword evidence="7 15" id="KW-0479">Metal-binding</keyword>
<dbReference type="GO" id="GO:0050242">
    <property type="term" value="F:pyruvate, phosphate dikinase activity"/>
    <property type="evidence" value="ECO:0007669"/>
    <property type="project" value="UniProtKB-UniRule"/>
</dbReference>
<feature type="domain" description="Pyruvate phosphate dikinase AMP/ATP-binding" evidence="17">
    <location>
        <begin position="20"/>
        <end position="56"/>
    </location>
</feature>
<feature type="domain" description="Pyruvate phosphate dikinase AMP/ATP-binding" evidence="17">
    <location>
        <begin position="64"/>
        <end position="369"/>
    </location>
</feature>
<sequence length="886" mass="94997">MTTMVHLFGAAATTAERSKELLGGKGANLAEMASIGLPVPPGFTITTDVCTAYYANDEQFPAGLTEEVEGGIAHIEGITGRSFGDPANPLLVSVRSGARVSMPGMMDTVLNLGLNDATVVGLAQASGDPRFAWDSYRRFIQMYADVVMGLDHAAFEEALEIAKEDKGFYLDTEMAAEDWQALVAEYQAIVQRETGAPFPQEPKDQLWGAIGAVFASWESDRAKVYRRLNTIPGEWGTAVNVQAMVFGNMGDTSATGVAFTRDPATGARAWYGEWLINAQGEDVVAGIRTPQYLTKAARETACAKPLSMEEAMPETFGELGRVFDTLETHYRDMQDIEFTVERGKLWMLQTRSGKRTAKAALKIAVDMAAEGLISEEEAVQRVDPGALDQLLHPTLDPDAPRDVLTKGLPASPGAASGKIMFDADSAEKAAGRGEAVILVRVETSPEDIHGMHAARGILTARGGMTSHAAVVARGMGRPCVSGAGGLAIDGAARVLRVAGRELHEGDILTLDGSTGEVMAGEVPTLQPELVGDFGTLMGWADKVRRMKVRTNAETPADAQVARDFGAEGIGLCRTEHMFFDAARIAAVREMILADSEDGRRAALAKLLPEQRRDFAEIFRVMAGLPVTIRLLDPPLHEFLPTREEDFAEVAAAAGVGIETLKARANELHEFNPMLGHRGCRLGVTYPEIYEMQARAIFEAACDVAAETGAAPIPEVMIPLVATRREFDLMKAVVDTAAKAVFAEKGREIAYLVGTMIELPRAALMAGEIARSAEFFSFGTNDLTQTTIGVSRDDAGRFLTQYVDKGIFVTDPFVSLDVEGVGQLIEIAAERGRGTRAGIKLGICGEHGGDAPSIHFCEKTGLDYVSASPYRVPIARLAAAQAALRAK</sequence>
<gene>
    <name evidence="19" type="ORF">FHR21_002176</name>
</gene>
<dbReference type="Proteomes" id="UP000537161">
    <property type="component" value="Unassembled WGS sequence"/>
</dbReference>
<evidence type="ECO:0000256" key="4">
    <source>
        <dbReference type="ARBA" id="ARBA00011994"/>
    </source>
</evidence>
<feature type="binding site" evidence="14">
    <location>
        <position position="779"/>
    </location>
    <ligand>
        <name>substrate</name>
    </ligand>
</feature>
<evidence type="ECO:0000313" key="19">
    <source>
        <dbReference type="EMBL" id="MBB5706817.1"/>
    </source>
</evidence>
<dbReference type="Gene3D" id="1.10.189.10">
    <property type="entry name" value="Pyruvate Phosphate Dikinase, domain 2"/>
    <property type="match status" value="1"/>
</dbReference>
<keyword evidence="10" id="KW-0067">ATP-binding</keyword>
<feature type="binding site" evidence="15">
    <location>
        <position position="757"/>
    </location>
    <ligand>
        <name>Mg(2+)</name>
        <dbReference type="ChEBI" id="CHEBI:18420"/>
    </ligand>
</feature>
<dbReference type="InterPro" id="IPR013815">
    <property type="entry name" value="ATP_grasp_subdomain_1"/>
</dbReference>
<dbReference type="PROSITE" id="PS00370">
    <property type="entry name" value="PEP_ENZYMES_PHOS_SITE"/>
    <property type="match status" value="1"/>
</dbReference>
<dbReference type="InterPro" id="IPR000121">
    <property type="entry name" value="PEP_util_C"/>
</dbReference>
<protein>
    <recommendedName>
        <fullName evidence="5 12">Pyruvate, phosphate dikinase</fullName>
        <ecNumber evidence="4 12">2.7.9.1</ecNumber>
    </recommendedName>
</protein>
<comment type="similarity">
    <text evidence="3 12">Belongs to the PEP-utilizing enzyme family.</text>
</comment>
<feature type="active site" description="Tele-phosphohistidine intermediate" evidence="13">
    <location>
        <position position="467"/>
    </location>
</feature>
<evidence type="ECO:0000256" key="8">
    <source>
        <dbReference type="ARBA" id="ARBA00022741"/>
    </source>
</evidence>
<comment type="caution">
    <text evidence="19">The sequence shown here is derived from an EMBL/GenBank/DDBJ whole genome shotgun (WGS) entry which is preliminary data.</text>
</comment>
<evidence type="ECO:0000256" key="6">
    <source>
        <dbReference type="ARBA" id="ARBA00022679"/>
    </source>
</evidence>
<comment type="function">
    <text evidence="2">Catalyzes the reversible phosphorylation of pyruvate and phosphate.</text>
</comment>
<dbReference type="EC" id="2.7.9.1" evidence="4 12"/>
<evidence type="ECO:0000256" key="5">
    <source>
        <dbReference type="ARBA" id="ARBA00020138"/>
    </source>
</evidence>
<evidence type="ECO:0000313" key="20">
    <source>
        <dbReference type="Proteomes" id="UP000537161"/>
    </source>
</evidence>
<feature type="active site" description="Proton donor" evidence="13">
    <location>
        <position position="843"/>
    </location>
</feature>
<feature type="binding site" evidence="14">
    <location>
        <position position="629"/>
    </location>
    <ligand>
        <name>substrate</name>
    </ligand>
</feature>
<dbReference type="Gene3D" id="3.30.1490.20">
    <property type="entry name" value="ATP-grasp fold, A domain"/>
    <property type="match status" value="1"/>
</dbReference>
<dbReference type="Gene3D" id="1.20.80.30">
    <property type="match status" value="1"/>
</dbReference>
<keyword evidence="11 15" id="KW-0460">Magnesium</keyword>
<dbReference type="InterPro" id="IPR010121">
    <property type="entry name" value="Pyruvate_phosphate_dikinase"/>
</dbReference>
<dbReference type="InterPro" id="IPR002192">
    <property type="entry name" value="PPDK_AMP/ATP-bd"/>
</dbReference>
<dbReference type="InterPro" id="IPR036637">
    <property type="entry name" value="Phosphohistidine_dom_sf"/>
</dbReference>
<evidence type="ECO:0000256" key="15">
    <source>
        <dbReference type="PIRSR" id="PIRSR000853-3"/>
    </source>
</evidence>
<evidence type="ECO:0000256" key="7">
    <source>
        <dbReference type="ARBA" id="ARBA00022723"/>
    </source>
</evidence>
<dbReference type="InterPro" id="IPR018274">
    <property type="entry name" value="PEP_util_AS"/>
</dbReference>
<dbReference type="PROSITE" id="PS00742">
    <property type="entry name" value="PEP_ENZYMES_2"/>
    <property type="match status" value="1"/>
</dbReference>
<feature type="domain" description="PEP-utilising enzyme mobile" evidence="16">
    <location>
        <begin position="434"/>
        <end position="515"/>
    </location>
</feature>
<keyword evidence="8" id="KW-0547">Nucleotide-binding</keyword>
<evidence type="ECO:0000256" key="11">
    <source>
        <dbReference type="ARBA" id="ARBA00022842"/>
    </source>
</evidence>
<proteinExistence type="inferred from homology"/>
<keyword evidence="9 19" id="KW-0418">Kinase</keyword>
<feature type="binding site" evidence="14">
    <location>
        <position position="780"/>
    </location>
    <ligand>
        <name>substrate</name>
    </ligand>
</feature>
<dbReference type="PANTHER" id="PTHR22931:SF9">
    <property type="entry name" value="PYRUVATE, PHOSPHATE DIKINASE 1, CHLOROPLASTIC"/>
    <property type="match status" value="1"/>
</dbReference>
<dbReference type="Pfam" id="PF00391">
    <property type="entry name" value="PEP-utilizers"/>
    <property type="match status" value="1"/>
</dbReference>
<feature type="binding site" evidence="14">
    <location>
        <position position="778"/>
    </location>
    <ligand>
        <name>substrate</name>
    </ligand>
</feature>
<dbReference type="InterPro" id="IPR015813">
    <property type="entry name" value="Pyrv/PenolPyrv_kinase-like_dom"/>
</dbReference>
<dbReference type="SUPFAM" id="SSF51621">
    <property type="entry name" value="Phosphoenolpyruvate/pyruvate domain"/>
    <property type="match status" value="1"/>
</dbReference>
<feature type="binding site" evidence="14">
    <location>
        <position position="781"/>
    </location>
    <ligand>
        <name>substrate</name>
    </ligand>
</feature>
<evidence type="ECO:0000256" key="14">
    <source>
        <dbReference type="PIRSR" id="PIRSR000853-2"/>
    </source>
</evidence>
<evidence type="ECO:0000256" key="1">
    <source>
        <dbReference type="ARBA" id="ARBA00001946"/>
    </source>
</evidence>
<evidence type="ECO:0000259" key="17">
    <source>
        <dbReference type="Pfam" id="PF01326"/>
    </source>
</evidence>
<feature type="domain" description="PEP-utilising enzyme C-terminal" evidence="18">
    <location>
        <begin position="530"/>
        <end position="881"/>
    </location>
</feature>
<dbReference type="InterPro" id="IPR023151">
    <property type="entry name" value="PEP_util_CS"/>
</dbReference>
<evidence type="ECO:0000259" key="16">
    <source>
        <dbReference type="Pfam" id="PF00391"/>
    </source>
</evidence>
<dbReference type="SUPFAM" id="SSF52009">
    <property type="entry name" value="Phosphohistidine domain"/>
    <property type="match status" value="1"/>
</dbReference>
<evidence type="ECO:0000256" key="12">
    <source>
        <dbReference type="PIRNR" id="PIRNR000853"/>
    </source>
</evidence>
<dbReference type="PANTHER" id="PTHR22931">
    <property type="entry name" value="PHOSPHOENOLPYRUVATE DIKINASE-RELATED"/>
    <property type="match status" value="1"/>
</dbReference>
<dbReference type="EMBL" id="JACIJH010000006">
    <property type="protein sequence ID" value="MBB5706817.1"/>
    <property type="molecule type" value="Genomic_DNA"/>
</dbReference>
<dbReference type="Gene3D" id="3.20.20.60">
    <property type="entry name" value="Phosphoenolpyruvate-binding domains"/>
    <property type="match status" value="1"/>
</dbReference>
<keyword evidence="6 19" id="KW-0808">Transferase</keyword>
<feature type="binding site" evidence="14">
    <location>
        <position position="573"/>
    </location>
    <ligand>
        <name>substrate</name>
    </ligand>
</feature>
<comment type="catalytic activity">
    <reaction evidence="12">
        <text>pyruvate + phosphate + ATP = phosphoenolpyruvate + AMP + diphosphate + H(+)</text>
        <dbReference type="Rhea" id="RHEA:10756"/>
        <dbReference type="ChEBI" id="CHEBI:15361"/>
        <dbReference type="ChEBI" id="CHEBI:15378"/>
        <dbReference type="ChEBI" id="CHEBI:30616"/>
        <dbReference type="ChEBI" id="CHEBI:33019"/>
        <dbReference type="ChEBI" id="CHEBI:43474"/>
        <dbReference type="ChEBI" id="CHEBI:58702"/>
        <dbReference type="ChEBI" id="CHEBI:456215"/>
        <dbReference type="EC" id="2.7.9.1"/>
    </reaction>
</comment>
<dbReference type="Gene3D" id="3.30.470.20">
    <property type="entry name" value="ATP-grasp fold, B domain"/>
    <property type="match status" value="1"/>
</dbReference>
<evidence type="ECO:0000256" key="3">
    <source>
        <dbReference type="ARBA" id="ARBA00007837"/>
    </source>
</evidence>
<feature type="binding site" evidence="14">
    <location>
        <position position="757"/>
    </location>
    <ligand>
        <name>substrate</name>
    </ligand>
</feature>
<accession>A0A7W9B5W8</accession>
<dbReference type="GO" id="GO:0005524">
    <property type="term" value="F:ATP binding"/>
    <property type="evidence" value="ECO:0007669"/>
    <property type="project" value="UniProtKB-UniRule"/>
</dbReference>
<dbReference type="InterPro" id="IPR008279">
    <property type="entry name" value="PEP-util_enz_mobile_dom"/>
</dbReference>
<evidence type="ECO:0000256" key="2">
    <source>
        <dbReference type="ARBA" id="ARBA00003144"/>
    </source>
</evidence>